<gene>
    <name evidence="2" type="ordered locus">TOL2_C43610</name>
</gene>
<reference evidence="2 3" key="1">
    <citation type="journal article" date="2013" name="Environ. Microbiol.">
        <title>Complete genome, catabolic sub-proteomes and key-metabolites of Desulfobacula toluolica Tol2, a marine, aromatic compound-degrading, sulfate-reducing bacterium.</title>
        <authorList>
            <person name="Wohlbrand L."/>
            <person name="Jacob J.H."/>
            <person name="Kube M."/>
            <person name="Mussmann M."/>
            <person name="Jarling R."/>
            <person name="Beck A."/>
            <person name="Amann R."/>
            <person name="Wilkes H."/>
            <person name="Reinhardt R."/>
            <person name="Rabus R."/>
        </authorList>
    </citation>
    <scope>NUCLEOTIDE SEQUENCE [LARGE SCALE GENOMIC DNA]</scope>
    <source>
        <strain evidence="3">DSM 7467 / Tol2</strain>
    </source>
</reference>
<dbReference type="AlphaFoldDB" id="K0NTW4"/>
<keyword evidence="3" id="KW-1185">Reference proteome</keyword>
<dbReference type="STRING" id="651182.TOL2_C43610"/>
<evidence type="ECO:0000313" key="2">
    <source>
        <dbReference type="EMBL" id="CCK82517.1"/>
    </source>
</evidence>
<feature type="domain" description="HTH lysR-type" evidence="1">
    <location>
        <begin position="59"/>
        <end position="114"/>
    </location>
</feature>
<dbReference type="KEGG" id="dto:TOL2_C43610"/>
<accession>K0NTW4</accession>
<dbReference type="RefSeq" id="WP_014959689.1">
    <property type="nucleotide sequence ID" value="NC_018645.1"/>
</dbReference>
<proteinExistence type="predicted"/>
<dbReference type="InterPro" id="IPR000847">
    <property type="entry name" value="LysR_HTH_N"/>
</dbReference>
<dbReference type="InterPro" id="IPR036390">
    <property type="entry name" value="WH_DNA-bd_sf"/>
</dbReference>
<dbReference type="EMBL" id="FO203503">
    <property type="protein sequence ID" value="CCK82517.1"/>
    <property type="molecule type" value="Genomic_DNA"/>
</dbReference>
<dbReference type="Pfam" id="PF00126">
    <property type="entry name" value="HTH_1"/>
    <property type="match status" value="1"/>
</dbReference>
<dbReference type="SUPFAM" id="SSF46785">
    <property type="entry name" value="Winged helix' DNA-binding domain"/>
    <property type="match status" value="1"/>
</dbReference>
<dbReference type="Gene3D" id="1.10.10.10">
    <property type="entry name" value="Winged helix-like DNA-binding domain superfamily/Winged helix DNA-binding domain"/>
    <property type="match status" value="1"/>
</dbReference>
<dbReference type="PANTHER" id="PTHR30432:SF1">
    <property type="entry name" value="DNA-BINDING TRANSCRIPTIONAL DUAL REGULATOR MODE"/>
    <property type="match status" value="1"/>
</dbReference>
<dbReference type="InterPro" id="IPR051815">
    <property type="entry name" value="Molybdate_resp_trans_reg"/>
</dbReference>
<dbReference type="InterPro" id="IPR036388">
    <property type="entry name" value="WH-like_DNA-bd_sf"/>
</dbReference>
<evidence type="ECO:0000313" key="3">
    <source>
        <dbReference type="Proteomes" id="UP000007347"/>
    </source>
</evidence>
<protein>
    <submittedName>
        <fullName evidence="2">Predicted transcriptional regulator, LysR family</fullName>
    </submittedName>
</protein>
<evidence type="ECO:0000259" key="1">
    <source>
        <dbReference type="Pfam" id="PF00126"/>
    </source>
</evidence>
<dbReference type="PANTHER" id="PTHR30432">
    <property type="entry name" value="TRANSCRIPTIONAL REGULATOR MODE"/>
    <property type="match status" value="1"/>
</dbReference>
<dbReference type="GO" id="GO:0003700">
    <property type="term" value="F:DNA-binding transcription factor activity"/>
    <property type="evidence" value="ECO:0007669"/>
    <property type="project" value="InterPro"/>
</dbReference>
<sequence>MTVIWAKNFKICTRNQKNDINHEEKTDKVKKGIQMKLKSIQLIVNDNGGIVMGTGRMIILESIERTNSINQTAKELKMSYKTAWSKIKSTQKNFGKPIVIADKKKGTKLTQDGKALLEQYRQLKKRCIKADDVIFEDIFSNQE</sequence>
<name>K0NTW4_DESTT</name>
<dbReference type="Proteomes" id="UP000007347">
    <property type="component" value="Chromosome"/>
</dbReference>
<dbReference type="HOGENOM" id="CLU_125440_2_2_7"/>
<organism evidence="2 3">
    <name type="scientific">Desulfobacula toluolica (strain DSM 7467 / Tol2)</name>
    <dbReference type="NCBI Taxonomy" id="651182"/>
    <lineage>
        <taxon>Bacteria</taxon>
        <taxon>Pseudomonadati</taxon>
        <taxon>Thermodesulfobacteriota</taxon>
        <taxon>Desulfobacteria</taxon>
        <taxon>Desulfobacterales</taxon>
        <taxon>Desulfobacteraceae</taxon>
        <taxon>Desulfobacula</taxon>
    </lineage>
</organism>